<feature type="compositionally biased region" description="Low complexity" evidence="1">
    <location>
        <begin position="187"/>
        <end position="201"/>
    </location>
</feature>
<feature type="compositionally biased region" description="Low complexity" evidence="1">
    <location>
        <begin position="1"/>
        <end position="30"/>
    </location>
</feature>
<feature type="region of interest" description="Disordered" evidence="1">
    <location>
        <begin position="187"/>
        <end position="212"/>
    </location>
</feature>
<evidence type="ECO:0000313" key="3">
    <source>
        <dbReference type="EMBL" id="KAG0009890.1"/>
    </source>
</evidence>
<reference evidence="3" key="1">
    <citation type="journal article" date="2020" name="Fungal Divers.">
        <title>Resolving the Mortierellaceae phylogeny through synthesis of multi-gene phylogenetics and phylogenomics.</title>
        <authorList>
            <person name="Vandepol N."/>
            <person name="Liber J."/>
            <person name="Desiro A."/>
            <person name="Na H."/>
            <person name="Kennedy M."/>
            <person name="Barry K."/>
            <person name="Grigoriev I.V."/>
            <person name="Miller A.N."/>
            <person name="O'Donnell K."/>
            <person name="Stajich J.E."/>
            <person name="Bonito G."/>
        </authorList>
    </citation>
    <scope>NUCLEOTIDE SEQUENCE</scope>
    <source>
        <strain evidence="3">NRRL 2769</strain>
    </source>
</reference>
<keyword evidence="4" id="KW-1185">Reference proteome</keyword>
<proteinExistence type="predicted"/>
<evidence type="ECO:0000256" key="1">
    <source>
        <dbReference type="SAM" id="MobiDB-lite"/>
    </source>
</evidence>
<gene>
    <name evidence="3" type="ORF">BGZ80_001957</name>
</gene>
<dbReference type="AlphaFoldDB" id="A0A9P6MQR3"/>
<dbReference type="EMBL" id="JAAAID010001469">
    <property type="protein sequence ID" value="KAG0009890.1"/>
    <property type="molecule type" value="Genomic_DNA"/>
</dbReference>
<protein>
    <submittedName>
        <fullName evidence="3">Uncharacterized protein</fullName>
    </submittedName>
</protein>
<feature type="region of interest" description="Disordered" evidence="1">
    <location>
        <begin position="1"/>
        <end position="40"/>
    </location>
</feature>
<feature type="transmembrane region" description="Helical" evidence="2">
    <location>
        <begin position="66"/>
        <end position="87"/>
    </location>
</feature>
<evidence type="ECO:0000256" key="2">
    <source>
        <dbReference type="SAM" id="Phobius"/>
    </source>
</evidence>
<sequence>MATIPSTTTMTTSSILPMNTTTPASSTLSPAPTPNINSSYSGGFGTGGGYNSGVANPTNDTSSLQIVFYVIAFLGLVFVIAYTAYAARRRRLRRLARENGNDDPEMAQVGDTTVTYRPESGDEGKYFPSPPRYGSYVLDQPYTETTSALPDQVHYETYESWVSLIQRAVAFGQRQLLRDTDSTRPVVTTTTTTTTTTVTTTSFSEPRQPITPPSQAHTFLEARPFSILRHGLFHHNNSNTSSRNSLVSSQAHSEEVSIYVPPTRPGSHHSVTENNVSSDSSVVDIHVSNSDDDNNDNSHNGTGPEMTEQPLCRLRSCGPPPYIPSGDEAPALPPSYNTVAVTPVATPISV</sequence>
<accession>A0A9P6MQR3</accession>
<feature type="region of interest" description="Disordered" evidence="1">
    <location>
        <begin position="285"/>
        <end position="335"/>
    </location>
</feature>
<dbReference type="OrthoDB" id="2432830at2759"/>
<keyword evidence="2" id="KW-1133">Transmembrane helix</keyword>
<keyword evidence="2" id="KW-0472">Membrane</keyword>
<dbReference type="Proteomes" id="UP000703661">
    <property type="component" value="Unassembled WGS sequence"/>
</dbReference>
<comment type="caution">
    <text evidence="3">The sequence shown here is derived from an EMBL/GenBank/DDBJ whole genome shotgun (WGS) entry which is preliminary data.</text>
</comment>
<name>A0A9P6MQR3_9FUNG</name>
<keyword evidence="2" id="KW-0812">Transmembrane</keyword>
<feature type="region of interest" description="Disordered" evidence="1">
    <location>
        <begin position="99"/>
        <end position="130"/>
    </location>
</feature>
<organism evidence="3 4">
    <name type="scientific">Entomortierella chlamydospora</name>
    <dbReference type="NCBI Taxonomy" id="101097"/>
    <lineage>
        <taxon>Eukaryota</taxon>
        <taxon>Fungi</taxon>
        <taxon>Fungi incertae sedis</taxon>
        <taxon>Mucoromycota</taxon>
        <taxon>Mortierellomycotina</taxon>
        <taxon>Mortierellomycetes</taxon>
        <taxon>Mortierellales</taxon>
        <taxon>Mortierellaceae</taxon>
        <taxon>Entomortierella</taxon>
    </lineage>
</organism>
<evidence type="ECO:0000313" key="4">
    <source>
        <dbReference type="Proteomes" id="UP000703661"/>
    </source>
</evidence>